<comment type="caution">
    <text evidence="1">The sequence shown here is derived from an EMBL/GenBank/DDBJ whole genome shotgun (WGS) entry which is preliminary data.</text>
</comment>
<evidence type="ECO:0000313" key="2">
    <source>
        <dbReference type="Proteomes" id="UP000828941"/>
    </source>
</evidence>
<gene>
    <name evidence="1" type="ORF">L6164_004680</name>
</gene>
<keyword evidence="2" id="KW-1185">Reference proteome</keyword>
<dbReference type="Proteomes" id="UP000828941">
    <property type="component" value="Chromosome 3"/>
</dbReference>
<accession>A0ACB9PRI6</accession>
<name>A0ACB9PRI6_BAUVA</name>
<proteinExistence type="predicted"/>
<reference evidence="1 2" key="1">
    <citation type="journal article" date="2022" name="DNA Res.">
        <title>Chromosomal-level genome assembly of the orchid tree Bauhinia variegata (Leguminosae; Cercidoideae) supports the allotetraploid origin hypothesis of Bauhinia.</title>
        <authorList>
            <person name="Zhong Y."/>
            <person name="Chen Y."/>
            <person name="Zheng D."/>
            <person name="Pang J."/>
            <person name="Liu Y."/>
            <person name="Luo S."/>
            <person name="Meng S."/>
            <person name="Qian L."/>
            <person name="Wei D."/>
            <person name="Dai S."/>
            <person name="Zhou R."/>
        </authorList>
    </citation>
    <scope>NUCLEOTIDE SEQUENCE [LARGE SCALE GENOMIC DNA]</scope>
    <source>
        <strain evidence="1">BV-YZ2020</strain>
    </source>
</reference>
<sequence>MGSLGESFQKRSFFPSIPSANRALPVSNAETTQHEGGLRRRLSSLSLKITATSVSPSSWSFPRSKSLSSMGDYAGTSVRKWWDWGWTWILTRKPVFARDLELNEEETKILGSQNKGSWRHVFYKVRSEIRKILGSDHVLPQTYKYNSFDYSKNFDDGRRTQG</sequence>
<evidence type="ECO:0000313" key="1">
    <source>
        <dbReference type="EMBL" id="KAI4350206.1"/>
    </source>
</evidence>
<organism evidence="1 2">
    <name type="scientific">Bauhinia variegata</name>
    <name type="common">Purple orchid tree</name>
    <name type="synonym">Phanera variegata</name>
    <dbReference type="NCBI Taxonomy" id="167791"/>
    <lineage>
        <taxon>Eukaryota</taxon>
        <taxon>Viridiplantae</taxon>
        <taxon>Streptophyta</taxon>
        <taxon>Embryophyta</taxon>
        <taxon>Tracheophyta</taxon>
        <taxon>Spermatophyta</taxon>
        <taxon>Magnoliopsida</taxon>
        <taxon>eudicotyledons</taxon>
        <taxon>Gunneridae</taxon>
        <taxon>Pentapetalae</taxon>
        <taxon>rosids</taxon>
        <taxon>fabids</taxon>
        <taxon>Fabales</taxon>
        <taxon>Fabaceae</taxon>
        <taxon>Cercidoideae</taxon>
        <taxon>Cercideae</taxon>
        <taxon>Bauhiniinae</taxon>
        <taxon>Bauhinia</taxon>
    </lineage>
</organism>
<protein>
    <submittedName>
        <fullName evidence="1">Uncharacterized protein</fullName>
    </submittedName>
</protein>
<dbReference type="EMBL" id="CM039428">
    <property type="protein sequence ID" value="KAI4350206.1"/>
    <property type="molecule type" value="Genomic_DNA"/>
</dbReference>